<dbReference type="InterPro" id="IPR000315">
    <property type="entry name" value="Znf_B-box"/>
</dbReference>
<organism evidence="8 9">
    <name type="scientific">Crotalus adamanteus</name>
    <name type="common">Eastern diamondback rattlesnake</name>
    <dbReference type="NCBI Taxonomy" id="8729"/>
    <lineage>
        <taxon>Eukaryota</taxon>
        <taxon>Metazoa</taxon>
        <taxon>Chordata</taxon>
        <taxon>Craniata</taxon>
        <taxon>Vertebrata</taxon>
        <taxon>Euteleostomi</taxon>
        <taxon>Lepidosauria</taxon>
        <taxon>Squamata</taxon>
        <taxon>Bifurcata</taxon>
        <taxon>Unidentata</taxon>
        <taxon>Episquamata</taxon>
        <taxon>Toxicofera</taxon>
        <taxon>Serpentes</taxon>
        <taxon>Colubroidea</taxon>
        <taxon>Viperidae</taxon>
        <taxon>Crotalinae</taxon>
        <taxon>Crotalus</taxon>
    </lineage>
</organism>
<dbReference type="InterPro" id="IPR057617">
    <property type="entry name" value="PML_C"/>
</dbReference>
<dbReference type="GO" id="GO:0008270">
    <property type="term" value="F:zinc ion binding"/>
    <property type="evidence" value="ECO:0007669"/>
    <property type="project" value="UniProtKB-KW"/>
</dbReference>
<keyword evidence="1" id="KW-0479">Metal-binding</keyword>
<dbReference type="GO" id="GO:0044790">
    <property type="term" value="P:suppression of viral release by host"/>
    <property type="evidence" value="ECO:0007669"/>
    <property type="project" value="TreeGrafter"/>
</dbReference>
<dbReference type="SUPFAM" id="SSF57850">
    <property type="entry name" value="RING/U-box"/>
    <property type="match status" value="1"/>
</dbReference>
<dbReference type="PROSITE" id="PS00518">
    <property type="entry name" value="ZF_RING_1"/>
    <property type="match status" value="1"/>
</dbReference>
<evidence type="ECO:0000259" key="7">
    <source>
        <dbReference type="PROSITE" id="PS50119"/>
    </source>
</evidence>
<evidence type="ECO:0000256" key="2">
    <source>
        <dbReference type="ARBA" id="ARBA00022771"/>
    </source>
</evidence>
<dbReference type="GO" id="GO:0008630">
    <property type="term" value="P:intrinsic apoptotic signaling pathway in response to DNA damage"/>
    <property type="evidence" value="ECO:0007669"/>
    <property type="project" value="TreeGrafter"/>
</dbReference>
<feature type="region of interest" description="Disordered" evidence="6">
    <location>
        <begin position="350"/>
        <end position="386"/>
    </location>
</feature>
<dbReference type="InterPro" id="IPR021978">
    <property type="entry name" value="PML-like_CC"/>
</dbReference>
<feature type="compositionally biased region" description="Acidic residues" evidence="6">
    <location>
        <begin position="454"/>
        <end position="475"/>
    </location>
</feature>
<dbReference type="Pfam" id="PF22586">
    <property type="entry name" value="ANCHR-like_BBOX"/>
    <property type="match status" value="1"/>
</dbReference>
<accession>A0AAW1AVT7</accession>
<keyword evidence="3" id="KW-0862">Zinc</keyword>
<evidence type="ECO:0000256" key="4">
    <source>
        <dbReference type="PROSITE-ProRule" id="PRU00024"/>
    </source>
</evidence>
<feature type="domain" description="B box-type" evidence="7">
    <location>
        <begin position="98"/>
        <end position="141"/>
    </location>
</feature>
<protein>
    <submittedName>
        <fullName evidence="8">Protein PML-like</fullName>
    </submittedName>
</protein>
<dbReference type="Pfam" id="PF25244">
    <property type="entry name" value="PML_C"/>
    <property type="match status" value="1"/>
</dbReference>
<dbReference type="InterPro" id="IPR017907">
    <property type="entry name" value="Znf_RING_CS"/>
</dbReference>
<evidence type="ECO:0000256" key="5">
    <source>
        <dbReference type="SAM" id="Coils"/>
    </source>
</evidence>
<keyword evidence="9" id="KW-1185">Reference proteome</keyword>
<dbReference type="Gene3D" id="3.30.160.60">
    <property type="entry name" value="Classic Zinc Finger"/>
    <property type="match status" value="1"/>
</dbReference>
<reference evidence="8 9" key="1">
    <citation type="journal article" date="2024" name="Proc. Natl. Acad. Sci. U.S.A.">
        <title>The genetic regulatory architecture and epigenomic basis for age-related changes in rattlesnake venom.</title>
        <authorList>
            <person name="Hogan M.P."/>
            <person name="Holding M.L."/>
            <person name="Nystrom G.S."/>
            <person name="Colston T.J."/>
            <person name="Bartlett D.A."/>
            <person name="Mason A.J."/>
            <person name="Ellsworth S.A."/>
            <person name="Rautsaw R.M."/>
            <person name="Lawrence K.C."/>
            <person name="Strickland J.L."/>
            <person name="He B."/>
            <person name="Fraser P."/>
            <person name="Margres M.J."/>
            <person name="Gilbert D.M."/>
            <person name="Gibbs H.L."/>
            <person name="Parkinson C.L."/>
            <person name="Rokyta D.R."/>
        </authorList>
    </citation>
    <scope>NUCLEOTIDE SEQUENCE [LARGE SCALE GENOMIC DNA]</scope>
    <source>
        <strain evidence="8">DRR0105</strain>
    </source>
</reference>
<dbReference type="CDD" id="cd19804">
    <property type="entry name" value="Bbox1_TRIM19_C-V"/>
    <property type="match status" value="1"/>
</dbReference>
<evidence type="ECO:0000256" key="6">
    <source>
        <dbReference type="SAM" id="MobiDB-lite"/>
    </source>
</evidence>
<dbReference type="EMBL" id="JAOTOJ010000012">
    <property type="protein sequence ID" value="KAK9393878.1"/>
    <property type="molecule type" value="Genomic_DNA"/>
</dbReference>
<dbReference type="AlphaFoldDB" id="A0AAW1AVT7"/>
<name>A0AAW1AVT7_CROAD</name>
<dbReference type="Proteomes" id="UP001474421">
    <property type="component" value="Unassembled WGS sequence"/>
</dbReference>
<sequence>MAEEAASVPETSASPLTEINEELQFLLCDRCHSEVPHPKLLPCFHNLCSTCLEEKLIDHCVICGTPYFHLAETPEKQDNVFFANLQVHFDLYQKVTGSKELVCNICRKEAAFWCSSCKEFLCLSCFPFHQRYRESHKARPLKDFQAKSFKDFLSTIRMPNTMFCSKEGRNSQILSPYCKQCSQPMCDISQEIQCKQEELQNMSVELKEKKNTYDETYSSLEKQVRDMEQLRNEMTELIQQKIEQMIQWLREKGKGFLAEVEAHHSHQVQEVNKKLQETDGVLQRITSSQRLVEKVQLYASGQEMLEMHPFLRMSMVDLKKKQPSSVRGIEMRTFLEIEAQLQTLLDRVTKDKEADPAKAPTEPPKDLLGKSPLKRKYTEGETNTDNCPKIVKIEPLTDKEWNASPKASCSCLTMDEPGTSYGSTGGGFVSGSPGGLNENPDNGPESVDGCSDLSDPEEDSLINISSEEESTEDESGASVLPLDINPTSPVDQESPMKYPCSTSEDLSLESKIIFFDLKILSGNILHLVALGEETPPFSVMISCLKNTDDKVCMHGVDEFLEYLSTLHRPIFVGYKLWSVELPALLDSLRKINKEKQFKESIFGFLDVLPFIREKFPENPNYTLKKLDRKYRQGQLDCTKAGECAIALKELCTFLKINPVTQKNQIIACSSFRCYSSLQPLWEKKVLTQPSRRTLALHNISLLKLQSVYQKDPDKGLKKLCRRLNAKRRTGEKKIQRLSKIRSYFQSLPSSSQCSSLPQIC</sequence>
<evidence type="ECO:0000256" key="1">
    <source>
        <dbReference type="ARBA" id="ARBA00022723"/>
    </source>
</evidence>
<comment type="caution">
    <text evidence="8">The sequence shown here is derived from an EMBL/GenBank/DDBJ whole genome shotgun (WGS) entry which is preliminary data.</text>
</comment>
<proteinExistence type="predicted"/>
<dbReference type="InterPro" id="IPR047153">
    <property type="entry name" value="TRIM45/56/19-like"/>
</dbReference>
<feature type="coiled-coil region" evidence="5">
    <location>
        <begin position="189"/>
        <end position="247"/>
    </location>
</feature>
<evidence type="ECO:0000256" key="3">
    <source>
        <dbReference type="ARBA" id="ARBA00022833"/>
    </source>
</evidence>
<gene>
    <name evidence="8" type="ORF">NXF25_015541</name>
</gene>
<dbReference type="GO" id="GO:0045087">
    <property type="term" value="P:innate immune response"/>
    <property type="evidence" value="ECO:0007669"/>
    <property type="project" value="TreeGrafter"/>
</dbReference>
<evidence type="ECO:0000313" key="9">
    <source>
        <dbReference type="Proteomes" id="UP001474421"/>
    </source>
</evidence>
<keyword evidence="2 4" id="KW-0863">Zinc-finger</keyword>
<feature type="compositionally biased region" description="Gly residues" evidence="6">
    <location>
        <begin position="423"/>
        <end position="434"/>
    </location>
</feature>
<feature type="region of interest" description="Disordered" evidence="6">
    <location>
        <begin position="422"/>
        <end position="498"/>
    </location>
</feature>
<dbReference type="PROSITE" id="PS50119">
    <property type="entry name" value="ZF_BBOX"/>
    <property type="match status" value="1"/>
</dbReference>
<dbReference type="InterPro" id="IPR013083">
    <property type="entry name" value="Znf_RING/FYVE/PHD"/>
</dbReference>
<dbReference type="PANTHER" id="PTHR25462">
    <property type="entry name" value="BONUS, ISOFORM C-RELATED"/>
    <property type="match status" value="1"/>
</dbReference>
<dbReference type="PANTHER" id="PTHR25462:SF302">
    <property type="entry name" value="PROTEIN PML"/>
    <property type="match status" value="1"/>
</dbReference>
<keyword evidence="5" id="KW-0175">Coiled coil</keyword>
<evidence type="ECO:0000313" key="8">
    <source>
        <dbReference type="EMBL" id="KAK9393878.1"/>
    </source>
</evidence>
<dbReference type="Gene3D" id="3.30.40.10">
    <property type="entry name" value="Zinc/RING finger domain, C3HC4 (zinc finger)"/>
    <property type="match status" value="1"/>
</dbReference>
<dbReference type="GO" id="GO:0005654">
    <property type="term" value="C:nucleoplasm"/>
    <property type="evidence" value="ECO:0007669"/>
    <property type="project" value="TreeGrafter"/>
</dbReference>
<dbReference type="Pfam" id="PF12126">
    <property type="entry name" value="PML_CC"/>
    <property type="match status" value="1"/>
</dbReference>